<dbReference type="Pfam" id="PF05939">
    <property type="entry name" value="Phage_min_tail"/>
    <property type="match status" value="1"/>
</dbReference>
<dbReference type="RefSeq" id="WP_067402970.1">
    <property type="nucleotide sequence ID" value="NZ_LZEY01000023.1"/>
</dbReference>
<evidence type="ECO:0000313" key="2">
    <source>
        <dbReference type="Proteomes" id="UP000092377"/>
    </source>
</evidence>
<dbReference type="AlphaFoldDB" id="A0A1B8HFA8"/>
<dbReference type="OrthoDB" id="8607203at2"/>
<proteinExistence type="predicted"/>
<name>A0A1B8HFA8_9GAMM</name>
<organism evidence="1 2">
    <name type="scientific">Morganella psychrotolerans</name>
    <dbReference type="NCBI Taxonomy" id="368603"/>
    <lineage>
        <taxon>Bacteria</taxon>
        <taxon>Pseudomonadati</taxon>
        <taxon>Pseudomonadota</taxon>
        <taxon>Gammaproteobacteria</taxon>
        <taxon>Enterobacterales</taxon>
        <taxon>Morganellaceae</taxon>
        <taxon>Morganella</taxon>
    </lineage>
</organism>
<evidence type="ECO:0000313" key="1">
    <source>
        <dbReference type="EMBL" id="OBU07758.1"/>
    </source>
</evidence>
<dbReference type="Proteomes" id="UP000092377">
    <property type="component" value="Unassembled WGS sequence"/>
</dbReference>
<dbReference type="InterPro" id="IPR010265">
    <property type="entry name" value="Phage_lambda_TipM"/>
</dbReference>
<keyword evidence="2" id="KW-1185">Reference proteome</keyword>
<gene>
    <name evidence="1" type="ORF">AYY18_05925</name>
</gene>
<reference evidence="2" key="1">
    <citation type="submission" date="2016-06" db="EMBL/GenBank/DDBJ databases">
        <authorList>
            <person name="Butler K."/>
        </authorList>
    </citation>
    <scope>NUCLEOTIDE SEQUENCE [LARGE SCALE GENOMIC DNA]</scope>
    <source>
        <strain evidence="2">GCSL-Mp20</strain>
    </source>
</reference>
<comment type="caution">
    <text evidence="1">The sequence shown here is derived from an EMBL/GenBank/DDBJ whole genome shotgun (WGS) entry which is preliminary data.</text>
</comment>
<accession>A0A1B8HFA8</accession>
<dbReference type="EMBL" id="LZEY01000023">
    <property type="protein sequence ID" value="OBU07758.1"/>
    <property type="molecule type" value="Genomic_DNA"/>
</dbReference>
<protein>
    <submittedName>
        <fullName evidence="1">Phage tail protein</fullName>
    </submittedName>
</protein>
<sequence>METFNWKVKPGMGIESEPRVRSVRFGDGYEQRRPDGFNTNLEKYSITLSPKNPEAQVVRVFLEKHAGVTAFLWKPPHQMNTIKVLCRKWSFSVGVLRTDIQAEFEMTLV</sequence>